<dbReference type="RefSeq" id="WP_014081340.1">
    <property type="nucleotide sequence ID" value="NZ_CAKMUY010000006.1"/>
</dbReference>
<dbReference type="AlphaFoldDB" id="A0A174CJM7"/>
<evidence type="ECO:0000313" key="1">
    <source>
        <dbReference type="EMBL" id="RGS37626.1"/>
    </source>
</evidence>
<comment type="caution">
    <text evidence="1">The sequence shown here is derived from an EMBL/GenBank/DDBJ whole genome shotgun (WGS) entry which is preliminary data.</text>
</comment>
<dbReference type="Pfam" id="PF12997">
    <property type="entry name" value="DUF3881"/>
    <property type="match status" value="1"/>
</dbReference>
<dbReference type="GeneID" id="93725023"/>
<name>A0A174CJM7_9FIRM</name>
<proteinExistence type="predicted"/>
<gene>
    <name evidence="1" type="ORF">DWX93_13605</name>
</gene>
<reference evidence="1 2" key="1">
    <citation type="submission" date="2018-08" db="EMBL/GenBank/DDBJ databases">
        <title>A genome reference for cultivated species of the human gut microbiota.</title>
        <authorList>
            <person name="Zou Y."/>
            <person name="Xue W."/>
            <person name="Luo G."/>
        </authorList>
    </citation>
    <scope>NUCLEOTIDE SEQUENCE [LARGE SCALE GENOMIC DNA]</scope>
    <source>
        <strain evidence="1 2">AF22-12AC</strain>
    </source>
</reference>
<dbReference type="Proteomes" id="UP000266172">
    <property type="component" value="Unassembled WGS sequence"/>
</dbReference>
<dbReference type="OMA" id="FKGNIWM"/>
<protein>
    <submittedName>
        <fullName evidence="1">DUF3881 family protein</fullName>
    </submittedName>
</protein>
<dbReference type="InterPro" id="IPR024541">
    <property type="entry name" value="DUF3881"/>
</dbReference>
<sequence length="292" mass="33081">MHKFLRAIGFSHITKEQLQHIFADIISAPTVQKAALDSEGNEFAELSKEYGDFFGISVRGVYNEDDTFEMEYYYPYLCGKNISTIEPAEVEKHAEKESYAGICDEVRIGVTLIFYLQNVVDYLAVSKSKGYMNLADGVILAALSTEGKILFPINKAEKKVPHAPKEGTDRNHLIAAARDGDEDAIENLTLEDIDTYSLLSKRITHEDVLSIVDTYFMPYGIESDQYSVLGEIMDVTLLQNRFTEENVYSMEIMCNDILFSVCINQKDLLGEPEVGRRFKGNIWMQGSVKYRD</sequence>
<dbReference type="EMBL" id="QRVL01000014">
    <property type="protein sequence ID" value="RGS37626.1"/>
    <property type="molecule type" value="Genomic_DNA"/>
</dbReference>
<evidence type="ECO:0000313" key="2">
    <source>
        <dbReference type="Proteomes" id="UP000266172"/>
    </source>
</evidence>
<organism evidence="1 2">
    <name type="scientific">Roseburia hominis</name>
    <dbReference type="NCBI Taxonomy" id="301301"/>
    <lineage>
        <taxon>Bacteria</taxon>
        <taxon>Bacillati</taxon>
        <taxon>Bacillota</taxon>
        <taxon>Clostridia</taxon>
        <taxon>Lachnospirales</taxon>
        <taxon>Lachnospiraceae</taxon>
        <taxon>Roseburia</taxon>
    </lineage>
</organism>
<accession>A0A174CJM7</accession>